<dbReference type="CDD" id="cd00190">
    <property type="entry name" value="Tryp_SPc"/>
    <property type="match status" value="1"/>
</dbReference>
<dbReference type="PANTHER" id="PTHR24252">
    <property type="entry name" value="ACROSIN-RELATED"/>
    <property type="match status" value="1"/>
</dbReference>
<dbReference type="Gene3D" id="2.40.10.10">
    <property type="entry name" value="Trypsin-like serine proteases"/>
    <property type="match status" value="2"/>
</dbReference>
<dbReference type="InterPro" id="IPR009003">
    <property type="entry name" value="Peptidase_S1_PA"/>
</dbReference>
<dbReference type="Pfam" id="PF00089">
    <property type="entry name" value="Trypsin"/>
    <property type="match status" value="1"/>
</dbReference>
<evidence type="ECO:0000313" key="2">
    <source>
        <dbReference type="EMBL" id="CAD7233584.1"/>
    </source>
</evidence>
<dbReference type="PRINTS" id="PR00722">
    <property type="entry name" value="CHYMOTRYPSIN"/>
</dbReference>
<dbReference type="PANTHER" id="PTHR24252:SF7">
    <property type="entry name" value="HYALIN"/>
    <property type="match status" value="1"/>
</dbReference>
<dbReference type="InterPro" id="IPR043504">
    <property type="entry name" value="Peptidase_S1_PA_chymotrypsin"/>
</dbReference>
<keyword evidence="1" id="KW-1015">Disulfide bond</keyword>
<dbReference type="PROSITE" id="PS50240">
    <property type="entry name" value="TRYPSIN_DOM"/>
    <property type="match status" value="1"/>
</dbReference>
<sequence>MFIAWLLLCGTLARAFPQLPPDSNTSKNVSLESSEDMRIVNGDDARAGWFPHQVALLTSSNVFFCGGSIISREWVATAAHCINGGDVAKIRAGTINRSSGGTVHQVVETIWNRNVRWENHDYAVIRVSPPFTFGAYVRPIPLGYGNPTGLTCYASGWGKYEATNPNHPKILQYIQVYARPEDECSAYAEAMIWPFHPLFQYVNKAHQEFNGRMSPMPMHVNAPDK</sequence>
<evidence type="ECO:0000256" key="1">
    <source>
        <dbReference type="ARBA" id="ARBA00023157"/>
    </source>
</evidence>
<dbReference type="GO" id="GO:0004252">
    <property type="term" value="F:serine-type endopeptidase activity"/>
    <property type="evidence" value="ECO:0007669"/>
    <property type="project" value="InterPro"/>
</dbReference>
<dbReference type="GO" id="GO:0006508">
    <property type="term" value="P:proteolysis"/>
    <property type="evidence" value="ECO:0007669"/>
    <property type="project" value="InterPro"/>
</dbReference>
<reference evidence="2" key="1">
    <citation type="submission" date="2020-11" db="EMBL/GenBank/DDBJ databases">
        <authorList>
            <person name="Tran Van P."/>
        </authorList>
    </citation>
    <scope>NUCLEOTIDE SEQUENCE</scope>
</reference>
<organism evidence="2">
    <name type="scientific">Cyprideis torosa</name>
    <dbReference type="NCBI Taxonomy" id="163714"/>
    <lineage>
        <taxon>Eukaryota</taxon>
        <taxon>Metazoa</taxon>
        <taxon>Ecdysozoa</taxon>
        <taxon>Arthropoda</taxon>
        <taxon>Crustacea</taxon>
        <taxon>Oligostraca</taxon>
        <taxon>Ostracoda</taxon>
        <taxon>Podocopa</taxon>
        <taxon>Podocopida</taxon>
        <taxon>Cytherocopina</taxon>
        <taxon>Cytheroidea</taxon>
        <taxon>Cytherideidae</taxon>
        <taxon>Cyprideis</taxon>
    </lineage>
</organism>
<dbReference type="AlphaFoldDB" id="A0A7R8WS99"/>
<dbReference type="FunFam" id="2.40.10.10:FF:000068">
    <property type="entry name" value="transmembrane protease serine 2"/>
    <property type="match status" value="1"/>
</dbReference>
<proteinExistence type="predicted"/>
<gene>
    <name evidence="2" type="ORF">CTOB1V02_LOCUS11405</name>
</gene>
<accession>A0A7R8WS99</accession>
<dbReference type="OrthoDB" id="5597713at2759"/>
<dbReference type="SUPFAM" id="SSF50494">
    <property type="entry name" value="Trypsin-like serine proteases"/>
    <property type="match status" value="1"/>
</dbReference>
<protein>
    <submittedName>
        <fullName evidence="2">Uncharacterized protein</fullName>
    </submittedName>
</protein>
<dbReference type="EMBL" id="OB666562">
    <property type="protein sequence ID" value="CAD7233584.1"/>
    <property type="molecule type" value="Genomic_DNA"/>
</dbReference>
<dbReference type="SMART" id="SM00020">
    <property type="entry name" value="Tryp_SPc"/>
    <property type="match status" value="1"/>
</dbReference>
<dbReference type="InterPro" id="IPR001314">
    <property type="entry name" value="Peptidase_S1A"/>
</dbReference>
<dbReference type="InterPro" id="IPR001254">
    <property type="entry name" value="Trypsin_dom"/>
</dbReference>
<name>A0A7R8WS99_9CRUS</name>